<keyword evidence="2 5" id="KW-0812">Transmembrane</keyword>
<dbReference type="InterPro" id="IPR036513">
    <property type="entry name" value="STAS_dom_sf"/>
</dbReference>
<evidence type="ECO:0000259" key="6">
    <source>
        <dbReference type="Pfam" id="PF00916"/>
    </source>
</evidence>
<dbReference type="InterPro" id="IPR011547">
    <property type="entry name" value="SLC26A/SulP_dom"/>
</dbReference>
<comment type="subcellular location">
    <subcellularLocation>
        <location evidence="1">Membrane</location>
        <topology evidence="1">Multi-pass membrane protein</topology>
    </subcellularLocation>
</comment>
<dbReference type="GO" id="GO:0016020">
    <property type="term" value="C:membrane"/>
    <property type="evidence" value="ECO:0007669"/>
    <property type="project" value="UniProtKB-SubCell"/>
</dbReference>
<evidence type="ECO:0000313" key="8">
    <source>
        <dbReference type="Proteomes" id="UP001329430"/>
    </source>
</evidence>
<feature type="transmembrane region" description="Helical" evidence="5">
    <location>
        <begin position="319"/>
        <end position="337"/>
    </location>
</feature>
<feature type="transmembrane region" description="Helical" evidence="5">
    <location>
        <begin position="103"/>
        <end position="123"/>
    </location>
</feature>
<dbReference type="Proteomes" id="UP001329430">
    <property type="component" value="Chromosome 7"/>
</dbReference>
<accession>A0AAN7ZHQ9</accession>
<evidence type="ECO:0000313" key="7">
    <source>
        <dbReference type="EMBL" id="KAK5640761.1"/>
    </source>
</evidence>
<protein>
    <recommendedName>
        <fullName evidence="6">SLC26A/SulP transporter domain-containing protein</fullName>
    </recommendedName>
</protein>
<reference evidence="7 8" key="1">
    <citation type="journal article" date="2024" name="Insects">
        <title>An Improved Chromosome-Level Genome Assembly of the Firefly Pyrocoelia pectoralis.</title>
        <authorList>
            <person name="Fu X."/>
            <person name="Meyer-Rochow V.B."/>
            <person name="Ballantyne L."/>
            <person name="Zhu X."/>
        </authorList>
    </citation>
    <scope>NUCLEOTIDE SEQUENCE [LARGE SCALE GENOMIC DNA]</scope>
    <source>
        <strain evidence="7">XCY_ONT2</strain>
    </source>
</reference>
<name>A0AAN7ZHQ9_9COLE</name>
<comment type="caution">
    <text evidence="7">The sequence shown here is derived from an EMBL/GenBank/DDBJ whole genome shotgun (WGS) entry which is preliminary data.</text>
</comment>
<feature type="domain" description="SLC26A/SulP transporter" evidence="6">
    <location>
        <begin position="29"/>
        <end position="416"/>
    </location>
</feature>
<dbReference type="InterPro" id="IPR001902">
    <property type="entry name" value="SLC26A/SulP_fam"/>
</dbReference>
<dbReference type="AlphaFoldDB" id="A0AAN7ZHQ9"/>
<sequence length="609" mass="66675">MTNLRVYKFIRRRLPILQWAQQYTLQKFVCDTIAGITVALTVMPQALAYATLGGLEPQYGLYSSFVGCFVYIFFGNCKDITIGPTALMSLMTYQQVLNRNADYAVLLCFLSGVVQLLMAVLNLGILVDFISIPVTVGFTSATSVIIAVSQFKGLLGLNFSSSGFLDTLVKVYQNIHNSRISDCVLSVICVTVLIVLKKLKELKLCKGSKHEKYVSRTLWLISTARNALVVITCSVIAYCYESSGSPSPFLLTGSIKPGLPNFQPPPFETTLHNKTVPFVDMFMDLGSSVFLVPIIAVLGNVAIAKAFAAGQGIDATQELFTLSLANMFGSFFSSMPVTGSFSRSAVNHASGVQTQFGGLYTGILVILALSFLTPYFAYIPKSSLAAVIICAVIFMIEYEIVKPMWRSNKKDIIPTFATFILCLIVGVEYGIVLGVGINMIFILYPSARPSISLKNVITGDGLEYILITPGSSLYFPGIEFIKSNIGKAGLKSLHLPVVVDCRHILGADFTAAKGIAALIKEFLSRKQSLYFLNPHEDVINVLKGAVADDFRYFSSTEELEDSLKCHNFENNETSHLLLDVENVTFSSHKDEDLHSIGNGGVVLNHRRIN</sequence>
<feature type="transmembrane region" description="Helical" evidence="5">
    <location>
        <begin position="285"/>
        <end position="307"/>
    </location>
</feature>
<evidence type="ECO:0000256" key="1">
    <source>
        <dbReference type="ARBA" id="ARBA00004141"/>
    </source>
</evidence>
<evidence type="ECO:0000256" key="4">
    <source>
        <dbReference type="ARBA" id="ARBA00023136"/>
    </source>
</evidence>
<feature type="transmembrane region" description="Helical" evidence="5">
    <location>
        <begin position="129"/>
        <end position="148"/>
    </location>
</feature>
<evidence type="ECO:0000256" key="2">
    <source>
        <dbReference type="ARBA" id="ARBA00022692"/>
    </source>
</evidence>
<proteinExistence type="predicted"/>
<keyword evidence="8" id="KW-1185">Reference proteome</keyword>
<feature type="transmembrane region" description="Helical" evidence="5">
    <location>
        <begin position="217"/>
        <end position="238"/>
    </location>
</feature>
<dbReference type="PANTHER" id="PTHR11814">
    <property type="entry name" value="SULFATE TRANSPORTER"/>
    <property type="match status" value="1"/>
</dbReference>
<dbReference type="Gene3D" id="3.30.750.24">
    <property type="entry name" value="STAS domain"/>
    <property type="match status" value="1"/>
</dbReference>
<dbReference type="EMBL" id="JAVRBK010000007">
    <property type="protein sequence ID" value="KAK5640761.1"/>
    <property type="molecule type" value="Genomic_DNA"/>
</dbReference>
<dbReference type="Pfam" id="PF00916">
    <property type="entry name" value="Sulfate_transp"/>
    <property type="match status" value="1"/>
</dbReference>
<feature type="transmembrane region" description="Helical" evidence="5">
    <location>
        <begin position="384"/>
        <end position="401"/>
    </location>
</feature>
<keyword evidence="3 5" id="KW-1133">Transmembrane helix</keyword>
<dbReference type="GO" id="GO:0055085">
    <property type="term" value="P:transmembrane transport"/>
    <property type="evidence" value="ECO:0007669"/>
    <property type="project" value="InterPro"/>
</dbReference>
<feature type="transmembrane region" description="Helical" evidence="5">
    <location>
        <begin position="357"/>
        <end position="377"/>
    </location>
</feature>
<gene>
    <name evidence="7" type="ORF">RI129_009308</name>
</gene>
<feature type="transmembrane region" description="Helical" evidence="5">
    <location>
        <begin position="28"/>
        <end position="47"/>
    </location>
</feature>
<feature type="transmembrane region" description="Helical" evidence="5">
    <location>
        <begin position="59"/>
        <end position="82"/>
    </location>
</feature>
<dbReference type="CDD" id="cd07042">
    <property type="entry name" value="STAS_SulP_like_sulfate_transporter"/>
    <property type="match status" value="1"/>
</dbReference>
<feature type="transmembrane region" description="Helical" evidence="5">
    <location>
        <begin position="413"/>
        <end position="444"/>
    </location>
</feature>
<evidence type="ECO:0000256" key="5">
    <source>
        <dbReference type="SAM" id="Phobius"/>
    </source>
</evidence>
<keyword evidence="4 5" id="KW-0472">Membrane</keyword>
<evidence type="ECO:0000256" key="3">
    <source>
        <dbReference type="ARBA" id="ARBA00022989"/>
    </source>
</evidence>
<organism evidence="7 8">
    <name type="scientific">Pyrocoelia pectoralis</name>
    <dbReference type="NCBI Taxonomy" id="417401"/>
    <lineage>
        <taxon>Eukaryota</taxon>
        <taxon>Metazoa</taxon>
        <taxon>Ecdysozoa</taxon>
        <taxon>Arthropoda</taxon>
        <taxon>Hexapoda</taxon>
        <taxon>Insecta</taxon>
        <taxon>Pterygota</taxon>
        <taxon>Neoptera</taxon>
        <taxon>Endopterygota</taxon>
        <taxon>Coleoptera</taxon>
        <taxon>Polyphaga</taxon>
        <taxon>Elateriformia</taxon>
        <taxon>Elateroidea</taxon>
        <taxon>Lampyridae</taxon>
        <taxon>Lampyrinae</taxon>
        <taxon>Pyrocoelia</taxon>
    </lineage>
</organism>